<feature type="compositionally biased region" description="Basic and acidic residues" evidence="1">
    <location>
        <begin position="133"/>
        <end position="145"/>
    </location>
</feature>
<protein>
    <submittedName>
        <fullName evidence="3">Nucleolar protein 16</fullName>
    </submittedName>
</protein>
<feature type="region of interest" description="Disordered" evidence="1">
    <location>
        <begin position="207"/>
        <end position="269"/>
    </location>
</feature>
<keyword evidence="2" id="KW-1185">Reference proteome</keyword>
<feature type="compositionally biased region" description="Basic and acidic residues" evidence="1">
    <location>
        <begin position="94"/>
        <end position="103"/>
    </location>
</feature>
<dbReference type="AlphaFoldDB" id="A0A915E0A4"/>
<proteinExistence type="predicted"/>
<feature type="region of interest" description="Disordered" evidence="1">
    <location>
        <begin position="83"/>
        <end position="178"/>
    </location>
</feature>
<feature type="compositionally biased region" description="Basic and acidic residues" evidence="1">
    <location>
        <begin position="252"/>
        <end position="262"/>
    </location>
</feature>
<feature type="compositionally biased region" description="Low complexity" evidence="1">
    <location>
        <begin position="104"/>
        <end position="117"/>
    </location>
</feature>
<feature type="compositionally biased region" description="Basic and acidic residues" evidence="1">
    <location>
        <begin position="154"/>
        <end position="165"/>
    </location>
</feature>
<feature type="compositionally biased region" description="Low complexity" evidence="1">
    <location>
        <begin position="238"/>
        <end position="251"/>
    </location>
</feature>
<sequence>MRSSKSTKRATKYRYLRNHNAKKRRSCIKQRDNLNNWICSTIEGKWVPKGVTMSALIKPTDQSTTSATKVPKPKKIKEIVVEPMASHSNNVESSNKKKQDVPKKQTQAQQQPQQNKQIKSKVEEKASAAPKHVNQDSKANKPDKKAKNKNTGQDTDKLQKQEKTSSKGKKIPQDNGSTVIKAEVQEFVSQPLKSKLTEELLVDVSPPATLSANEPSLTKCSVDSGVDTLEESSHHQRSSSNSINSISNGSSTHEDSHTDTTTHQHQPKQNGITKFAQNVAEFVSQVQEKFESKTPQMVQQNTVSEQLQHVQKLESKPFIYKNDYSNLQKATLIEAKPRQRKPRVNKLLPRDIEYCTHMMETYGEDYQSMKNDPKNIYMDDASGIARKIRVFRESPHYQEYLDSLKA</sequence>
<reference evidence="3" key="1">
    <citation type="submission" date="2022-11" db="UniProtKB">
        <authorList>
            <consortium name="WormBaseParasite"/>
        </authorList>
    </citation>
    <scope>IDENTIFICATION</scope>
</reference>
<organism evidence="2 3">
    <name type="scientific">Ditylenchus dipsaci</name>
    <dbReference type="NCBI Taxonomy" id="166011"/>
    <lineage>
        <taxon>Eukaryota</taxon>
        <taxon>Metazoa</taxon>
        <taxon>Ecdysozoa</taxon>
        <taxon>Nematoda</taxon>
        <taxon>Chromadorea</taxon>
        <taxon>Rhabditida</taxon>
        <taxon>Tylenchina</taxon>
        <taxon>Tylenchomorpha</taxon>
        <taxon>Sphaerularioidea</taxon>
        <taxon>Anguinidae</taxon>
        <taxon>Anguininae</taxon>
        <taxon>Ditylenchus</taxon>
    </lineage>
</organism>
<evidence type="ECO:0000313" key="3">
    <source>
        <dbReference type="WBParaSite" id="jg25095"/>
    </source>
</evidence>
<name>A0A915E0A4_9BILA</name>
<dbReference type="WBParaSite" id="jg25095">
    <property type="protein sequence ID" value="jg25095"/>
    <property type="gene ID" value="jg25095"/>
</dbReference>
<dbReference type="Proteomes" id="UP000887574">
    <property type="component" value="Unplaced"/>
</dbReference>
<evidence type="ECO:0000313" key="2">
    <source>
        <dbReference type="Proteomes" id="UP000887574"/>
    </source>
</evidence>
<accession>A0A915E0A4</accession>
<evidence type="ECO:0000256" key="1">
    <source>
        <dbReference type="SAM" id="MobiDB-lite"/>
    </source>
</evidence>
<feature type="compositionally biased region" description="Polar residues" evidence="1">
    <location>
        <begin position="208"/>
        <end position="221"/>
    </location>
</feature>